<name>A0A4Q9M4I0_9APHY</name>
<sequence>PGRRNKVSICGIWKWEHWAWRFVDAYAEGLGAREAQKKVKELSSRKYKSHHHIPQAMDIT</sequence>
<dbReference type="OrthoDB" id="2449121at2759"/>
<protein>
    <submittedName>
        <fullName evidence="1">Uncharacterized protein</fullName>
    </submittedName>
</protein>
<dbReference type="AlphaFoldDB" id="A0A4Q9M4I0"/>
<feature type="non-terminal residue" evidence="1">
    <location>
        <position position="1"/>
    </location>
</feature>
<dbReference type="EMBL" id="ML143581">
    <property type="protein sequence ID" value="TBU21729.1"/>
    <property type="molecule type" value="Genomic_DNA"/>
</dbReference>
<reference evidence="1" key="1">
    <citation type="submission" date="2019-01" db="EMBL/GenBank/DDBJ databases">
        <title>Draft genome sequences of three monokaryotic isolates of the white-rot basidiomycete fungus Dichomitus squalens.</title>
        <authorList>
            <consortium name="DOE Joint Genome Institute"/>
            <person name="Lopez S.C."/>
            <person name="Andreopoulos B."/>
            <person name="Pangilinan J."/>
            <person name="Lipzen A."/>
            <person name="Riley R."/>
            <person name="Ahrendt S."/>
            <person name="Ng V."/>
            <person name="Barry K."/>
            <person name="Daum C."/>
            <person name="Grigoriev I.V."/>
            <person name="Hilden K.S."/>
            <person name="Makela M.R."/>
            <person name="de Vries R.P."/>
        </authorList>
    </citation>
    <scope>NUCLEOTIDE SEQUENCE [LARGE SCALE GENOMIC DNA]</scope>
    <source>
        <strain evidence="1">OM18370.1</strain>
    </source>
</reference>
<proteinExistence type="predicted"/>
<gene>
    <name evidence="1" type="ORF">BD311DRAFT_677700</name>
</gene>
<dbReference type="Proteomes" id="UP000292957">
    <property type="component" value="Unassembled WGS sequence"/>
</dbReference>
<organism evidence="1">
    <name type="scientific">Dichomitus squalens</name>
    <dbReference type="NCBI Taxonomy" id="114155"/>
    <lineage>
        <taxon>Eukaryota</taxon>
        <taxon>Fungi</taxon>
        <taxon>Dikarya</taxon>
        <taxon>Basidiomycota</taxon>
        <taxon>Agaricomycotina</taxon>
        <taxon>Agaricomycetes</taxon>
        <taxon>Polyporales</taxon>
        <taxon>Polyporaceae</taxon>
        <taxon>Dichomitus</taxon>
    </lineage>
</organism>
<accession>A0A4Q9M4I0</accession>
<evidence type="ECO:0000313" key="1">
    <source>
        <dbReference type="EMBL" id="TBU21729.1"/>
    </source>
</evidence>